<dbReference type="EMBL" id="CADCTV010000431">
    <property type="protein sequence ID" value="CAA9329081.1"/>
    <property type="molecule type" value="Genomic_DNA"/>
</dbReference>
<organism evidence="1">
    <name type="scientific">uncultured Gemmatimonadota bacterium</name>
    <dbReference type="NCBI Taxonomy" id="203437"/>
    <lineage>
        <taxon>Bacteria</taxon>
        <taxon>Pseudomonadati</taxon>
        <taxon>Gemmatimonadota</taxon>
        <taxon>environmental samples</taxon>
    </lineage>
</organism>
<accession>A0A6J4LDX7</accession>
<feature type="non-terminal residue" evidence="1">
    <location>
        <position position="1"/>
    </location>
</feature>
<evidence type="ECO:0000313" key="1">
    <source>
        <dbReference type="EMBL" id="CAA9329081.1"/>
    </source>
</evidence>
<dbReference type="AlphaFoldDB" id="A0A6J4LDX7"/>
<protein>
    <submittedName>
        <fullName evidence="1">Uncharacterized protein</fullName>
    </submittedName>
</protein>
<name>A0A6J4LDX7_9BACT</name>
<sequence>YVNPLDRDRGWHWQFALQPGF</sequence>
<gene>
    <name evidence="1" type="ORF">AVDCRST_MAG89-2039</name>
</gene>
<reference evidence="1" key="1">
    <citation type="submission" date="2020-02" db="EMBL/GenBank/DDBJ databases">
        <authorList>
            <person name="Meier V. D."/>
        </authorList>
    </citation>
    <scope>NUCLEOTIDE SEQUENCE</scope>
    <source>
        <strain evidence="1">AVDCRST_MAG89</strain>
    </source>
</reference>
<proteinExistence type="predicted"/>